<organism evidence="2 3">
    <name type="scientific">Eumeta variegata</name>
    <name type="common">Bagworm moth</name>
    <name type="synonym">Eumeta japonica</name>
    <dbReference type="NCBI Taxonomy" id="151549"/>
    <lineage>
        <taxon>Eukaryota</taxon>
        <taxon>Metazoa</taxon>
        <taxon>Ecdysozoa</taxon>
        <taxon>Arthropoda</taxon>
        <taxon>Hexapoda</taxon>
        <taxon>Insecta</taxon>
        <taxon>Pterygota</taxon>
        <taxon>Neoptera</taxon>
        <taxon>Endopterygota</taxon>
        <taxon>Lepidoptera</taxon>
        <taxon>Glossata</taxon>
        <taxon>Ditrysia</taxon>
        <taxon>Tineoidea</taxon>
        <taxon>Psychidae</taxon>
        <taxon>Oiketicinae</taxon>
        <taxon>Eumeta</taxon>
    </lineage>
</organism>
<evidence type="ECO:0000256" key="1">
    <source>
        <dbReference type="SAM" id="MobiDB-lite"/>
    </source>
</evidence>
<accession>A0A4C1ZEL2</accession>
<keyword evidence="3" id="KW-1185">Reference proteome</keyword>
<feature type="region of interest" description="Disordered" evidence="1">
    <location>
        <begin position="65"/>
        <end position="86"/>
    </location>
</feature>
<dbReference type="EMBL" id="BGZK01001732">
    <property type="protein sequence ID" value="GBP85369.1"/>
    <property type="molecule type" value="Genomic_DNA"/>
</dbReference>
<dbReference type="Proteomes" id="UP000299102">
    <property type="component" value="Unassembled WGS sequence"/>
</dbReference>
<sequence>MPSEDLCGYVAQRSRRSRTCTHKHIYRHRTPLYTYRTLERARAEREPDDNCAGRRTYLLPHARAFSRRGYDPDGSSGDGPISGVQM</sequence>
<reference evidence="2 3" key="1">
    <citation type="journal article" date="2019" name="Commun. Biol.">
        <title>The bagworm genome reveals a unique fibroin gene that provides high tensile strength.</title>
        <authorList>
            <person name="Kono N."/>
            <person name="Nakamura H."/>
            <person name="Ohtoshi R."/>
            <person name="Tomita M."/>
            <person name="Numata K."/>
            <person name="Arakawa K."/>
        </authorList>
    </citation>
    <scope>NUCLEOTIDE SEQUENCE [LARGE SCALE GENOMIC DNA]</scope>
</reference>
<gene>
    <name evidence="2" type="ORF">EVAR_90662_1</name>
</gene>
<dbReference type="AlphaFoldDB" id="A0A4C1ZEL2"/>
<feature type="compositionally biased region" description="Low complexity" evidence="1">
    <location>
        <begin position="72"/>
        <end position="86"/>
    </location>
</feature>
<name>A0A4C1ZEL2_EUMVA</name>
<protein>
    <submittedName>
        <fullName evidence="2">Uncharacterized protein</fullName>
    </submittedName>
</protein>
<comment type="caution">
    <text evidence="2">The sequence shown here is derived from an EMBL/GenBank/DDBJ whole genome shotgun (WGS) entry which is preliminary data.</text>
</comment>
<evidence type="ECO:0000313" key="3">
    <source>
        <dbReference type="Proteomes" id="UP000299102"/>
    </source>
</evidence>
<evidence type="ECO:0000313" key="2">
    <source>
        <dbReference type="EMBL" id="GBP85369.1"/>
    </source>
</evidence>
<proteinExistence type="predicted"/>